<keyword evidence="7 8" id="KW-0472">Membrane</keyword>
<feature type="transmembrane region" description="Helical" evidence="8">
    <location>
        <begin position="7"/>
        <end position="24"/>
    </location>
</feature>
<evidence type="ECO:0000256" key="4">
    <source>
        <dbReference type="ARBA" id="ARBA00022475"/>
    </source>
</evidence>
<dbReference type="AlphaFoldDB" id="A0A370GTG5"/>
<accession>A0A370GTG5</accession>
<feature type="transmembrane region" description="Helical" evidence="8">
    <location>
        <begin position="435"/>
        <end position="453"/>
    </location>
</feature>
<feature type="transmembrane region" description="Helical" evidence="8">
    <location>
        <begin position="459"/>
        <end position="483"/>
    </location>
</feature>
<dbReference type="GO" id="GO:0022857">
    <property type="term" value="F:transmembrane transporter activity"/>
    <property type="evidence" value="ECO:0007669"/>
    <property type="project" value="InterPro"/>
</dbReference>
<dbReference type="GO" id="GO:0005886">
    <property type="term" value="C:plasma membrane"/>
    <property type="evidence" value="ECO:0007669"/>
    <property type="project" value="UniProtKB-SubCell"/>
</dbReference>
<protein>
    <submittedName>
        <fullName evidence="9">Glycine betaine transporter</fullName>
    </submittedName>
</protein>
<comment type="subcellular location">
    <subcellularLocation>
        <location evidence="1">Cell membrane</location>
        <topology evidence="1">Multi-pass membrane protein</topology>
    </subcellularLocation>
</comment>
<keyword evidence="6 8" id="KW-1133">Transmembrane helix</keyword>
<evidence type="ECO:0000313" key="10">
    <source>
        <dbReference type="Proteomes" id="UP000255326"/>
    </source>
</evidence>
<feature type="transmembrane region" description="Helical" evidence="8">
    <location>
        <begin position="343"/>
        <end position="366"/>
    </location>
</feature>
<gene>
    <name evidence="9" type="ORF">DFR59_102459</name>
</gene>
<dbReference type="NCBIfam" id="TIGR00842">
    <property type="entry name" value="bcct"/>
    <property type="match status" value="1"/>
</dbReference>
<comment type="similarity">
    <text evidence="2">Belongs to the BCCT transporter (TC 2.A.15) family.</text>
</comment>
<feature type="transmembrane region" description="Helical" evidence="8">
    <location>
        <begin position="85"/>
        <end position="105"/>
    </location>
</feature>
<evidence type="ECO:0000256" key="7">
    <source>
        <dbReference type="ARBA" id="ARBA00023136"/>
    </source>
</evidence>
<dbReference type="InterPro" id="IPR000060">
    <property type="entry name" value="BCCT_transptr"/>
</dbReference>
<evidence type="ECO:0000256" key="8">
    <source>
        <dbReference type="SAM" id="Phobius"/>
    </source>
</evidence>
<feature type="transmembrane region" description="Helical" evidence="8">
    <location>
        <begin position="256"/>
        <end position="279"/>
    </location>
</feature>
<keyword evidence="10" id="KW-1185">Reference proteome</keyword>
<feature type="transmembrane region" description="Helical" evidence="8">
    <location>
        <begin position="392"/>
        <end position="414"/>
    </location>
</feature>
<dbReference type="Proteomes" id="UP000255326">
    <property type="component" value="Unassembled WGS sequence"/>
</dbReference>
<sequence>MKKISNVFWITVAIVLAAVIYGVAAPKSFETVTANIQSFITSSFGWYYLILVTVIVVFCLFFIFSPMGSIRLGKPEDRPEYSTGTWFAMLFSAGMGIGLVFWGAAEPISHFASSPPLAKPGTDQALKDAMRYTFFHWGLHAWGIYAVVALALAYFKFRKDKPGLISATLEPLLGKYSRGKIGVLVDVIAVFATVVGVATTLGFGAVQINGGLSYLFGIPKNFTVQLIIVAIVTVLFMMSAWSGLSKGIKYLSNANMVLATALLILMLIVGPTLLILNLFTDTLGSYIQNIVQMSFRIAPLNAAHREWINGWTIFYWAWWISWSPFVGIFIARVSKGRTIREFLIGVLILPSVVSFLWFAVFGTAAIDVQQSGAADLTKNATEEVLFAVFNHYPISIILSIVAIILIGTFFITSADSATFVLGMQTTYGSLTPPNSVKLTWGIAQSAVALILLYSGGLQALQNALIVAAFPFSFIMILMMISLYKALNWERKELGLYIKPKPRNKEKKVKTRNPDGEPEING</sequence>
<dbReference type="PANTHER" id="PTHR30047:SF7">
    <property type="entry name" value="HIGH-AFFINITY CHOLINE TRANSPORT PROTEIN"/>
    <property type="match status" value="1"/>
</dbReference>
<keyword evidence="5 8" id="KW-0812">Transmembrane</keyword>
<name>A0A370GTG5_9BACI</name>
<feature type="transmembrane region" description="Helical" evidence="8">
    <location>
        <begin position="44"/>
        <end position="64"/>
    </location>
</feature>
<dbReference type="InterPro" id="IPR018093">
    <property type="entry name" value="BCCT_CS"/>
</dbReference>
<evidence type="ECO:0000256" key="5">
    <source>
        <dbReference type="ARBA" id="ARBA00022692"/>
    </source>
</evidence>
<evidence type="ECO:0000313" key="9">
    <source>
        <dbReference type="EMBL" id="RDI45824.1"/>
    </source>
</evidence>
<evidence type="ECO:0000256" key="1">
    <source>
        <dbReference type="ARBA" id="ARBA00004651"/>
    </source>
</evidence>
<reference evidence="9 10" key="1">
    <citation type="submission" date="2018-07" db="EMBL/GenBank/DDBJ databases">
        <title>Genomic Encyclopedia of Type Strains, Phase IV (KMG-IV): sequencing the most valuable type-strain genomes for metagenomic binning, comparative biology and taxonomic classification.</title>
        <authorList>
            <person name="Goeker M."/>
        </authorList>
    </citation>
    <scope>NUCLEOTIDE SEQUENCE [LARGE SCALE GENOMIC DNA]</scope>
    <source>
        <strain evidence="9 10">DSM 25281</strain>
    </source>
</reference>
<comment type="caution">
    <text evidence="9">The sequence shown here is derived from an EMBL/GenBank/DDBJ whole genome shotgun (WGS) entry which is preliminary data.</text>
</comment>
<proteinExistence type="inferred from homology"/>
<feature type="transmembrane region" description="Helical" evidence="8">
    <location>
        <begin position="313"/>
        <end position="331"/>
    </location>
</feature>
<dbReference type="Pfam" id="PF02028">
    <property type="entry name" value="BCCT"/>
    <property type="match status" value="1"/>
</dbReference>
<feature type="transmembrane region" description="Helical" evidence="8">
    <location>
        <begin position="183"/>
        <end position="206"/>
    </location>
</feature>
<dbReference type="EMBL" id="QQAY01000002">
    <property type="protein sequence ID" value="RDI45824.1"/>
    <property type="molecule type" value="Genomic_DNA"/>
</dbReference>
<evidence type="ECO:0000256" key="6">
    <source>
        <dbReference type="ARBA" id="ARBA00022989"/>
    </source>
</evidence>
<keyword evidence="3" id="KW-0813">Transport</keyword>
<feature type="transmembrane region" description="Helical" evidence="8">
    <location>
        <begin position="226"/>
        <end position="244"/>
    </location>
</feature>
<dbReference type="PROSITE" id="PS01303">
    <property type="entry name" value="BCCT"/>
    <property type="match status" value="1"/>
</dbReference>
<evidence type="ECO:0000256" key="3">
    <source>
        <dbReference type="ARBA" id="ARBA00022448"/>
    </source>
</evidence>
<organism evidence="9 10">
    <name type="scientific">Falsibacillus pallidus</name>
    <dbReference type="NCBI Taxonomy" id="493781"/>
    <lineage>
        <taxon>Bacteria</taxon>
        <taxon>Bacillati</taxon>
        <taxon>Bacillota</taxon>
        <taxon>Bacilli</taxon>
        <taxon>Bacillales</taxon>
        <taxon>Bacillaceae</taxon>
        <taxon>Falsibacillus</taxon>
    </lineage>
</organism>
<evidence type="ECO:0000256" key="2">
    <source>
        <dbReference type="ARBA" id="ARBA00005658"/>
    </source>
</evidence>
<dbReference type="OrthoDB" id="9775735at2"/>
<dbReference type="PANTHER" id="PTHR30047">
    <property type="entry name" value="HIGH-AFFINITY CHOLINE TRANSPORT PROTEIN-RELATED"/>
    <property type="match status" value="1"/>
</dbReference>
<keyword evidence="4" id="KW-1003">Cell membrane</keyword>
<feature type="transmembrane region" description="Helical" evidence="8">
    <location>
        <begin position="134"/>
        <end position="155"/>
    </location>
</feature>
<dbReference type="RefSeq" id="WP_114744634.1">
    <property type="nucleotide sequence ID" value="NZ_QQAY01000002.1"/>
</dbReference>